<dbReference type="NCBIfam" id="TIGR01404">
    <property type="entry name" value="FlhB_rel_III"/>
    <property type="match status" value="1"/>
</dbReference>
<comment type="subcellular location">
    <subcellularLocation>
        <location evidence="1">Cell membrane</location>
        <topology evidence="1">Multi-pass membrane protein</topology>
    </subcellularLocation>
</comment>
<evidence type="ECO:0000256" key="6">
    <source>
        <dbReference type="ARBA" id="ARBA00022989"/>
    </source>
</evidence>
<feature type="transmembrane region" description="Helical" evidence="10">
    <location>
        <begin position="157"/>
        <end position="180"/>
    </location>
</feature>
<dbReference type="MEROPS" id="N06.004"/>
<dbReference type="GO" id="GO:0005886">
    <property type="term" value="C:plasma membrane"/>
    <property type="evidence" value="ECO:0007669"/>
    <property type="project" value="UniProtKB-SubCell"/>
</dbReference>
<dbReference type="PANTHER" id="PTHR30531">
    <property type="entry name" value="FLAGELLAR BIOSYNTHETIC PROTEIN FLHB"/>
    <property type="match status" value="1"/>
</dbReference>
<evidence type="ECO:0000256" key="4">
    <source>
        <dbReference type="ARBA" id="ARBA00022475"/>
    </source>
</evidence>
<evidence type="ECO:0000256" key="5">
    <source>
        <dbReference type="ARBA" id="ARBA00022692"/>
    </source>
</evidence>
<feature type="compositionally biased region" description="Basic and acidic residues" evidence="9">
    <location>
        <begin position="29"/>
        <end position="38"/>
    </location>
</feature>
<dbReference type="PANTHER" id="PTHR30531:SF12">
    <property type="entry name" value="FLAGELLAR BIOSYNTHETIC PROTEIN FLHB"/>
    <property type="match status" value="1"/>
</dbReference>
<evidence type="ECO:0000256" key="9">
    <source>
        <dbReference type="SAM" id="MobiDB-lite"/>
    </source>
</evidence>
<feature type="region of interest" description="Disordered" evidence="9">
    <location>
        <begin position="1"/>
        <end position="42"/>
    </location>
</feature>
<evidence type="ECO:0000256" key="2">
    <source>
        <dbReference type="ARBA" id="ARBA00010690"/>
    </source>
</evidence>
<sequence>MPGTYDGAFPSHLRPIMSGEKTELPTPKRLRDARKDGQTSKSTEISDTIAMSCVAALLWFAGNHFSDMVRGIVAVALEFSHPDAEQKALDASLYNIGMHAISVVLPCVFAGAIAATGISFAQVGAVIAMKPIVPKLENVNPAAGLKRMFSLRTAIELIKTIVKALLVGTVMWFAVSALFPLVVGSLHQPLAGLSVMFWELWLKLIAIACIAFLIIGIVDLKLQKVMFIRQMKMSKDDIKREHKQQEGDPLIKGERLRLARELATSAPEKKAVGLANVVLVNPTHYAVALRYAPHEHPLPRVVEKGMDASAALIRHYAEELGTPVIGNPPVARALYKVDIGGPVPRELHETVAAILRWVDALGARRDGKRALPAPPAS</sequence>
<evidence type="ECO:0000256" key="10">
    <source>
        <dbReference type="SAM" id="Phobius"/>
    </source>
</evidence>
<evidence type="ECO:0000256" key="8">
    <source>
        <dbReference type="ARBA" id="ARBA00024974"/>
    </source>
</evidence>
<evidence type="ECO:0000256" key="3">
    <source>
        <dbReference type="ARBA" id="ARBA00018628"/>
    </source>
</evidence>
<keyword evidence="4" id="KW-1003">Cell membrane</keyword>
<dbReference type="Pfam" id="PF01312">
    <property type="entry name" value="Bac_export_2"/>
    <property type="match status" value="1"/>
</dbReference>
<dbReference type="InterPro" id="IPR006135">
    <property type="entry name" value="T3SS_substrate_exporter"/>
</dbReference>
<dbReference type="GO" id="GO:0009306">
    <property type="term" value="P:protein secretion"/>
    <property type="evidence" value="ECO:0007669"/>
    <property type="project" value="InterPro"/>
</dbReference>
<gene>
    <name evidence="11" type="ORF">BamMEX5DRAFT_1351</name>
</gene>
<evidence type="ECO:0000313" key="12">
    <source>
        <dbReference type="Proteomes" id="UP000004814"/>
    </source>
</evidence>
<dbReference type="AlphaFoldDB" id="B1T0N5"/>
<keyword evidence="7 10" id="KW-0472">Membrane</keyword>
<name>B1T0N5_9BURK</name>
<dbReference type="Proteomes" id="UP000004814">
    <property type="component" value="Unassembled WGS sequence"/>
</dbReference>
<dbReference type="SUPFAM" id="SSF160544">
    <property type="entry name" value="EscU C-terminal domain-like"/>
    <property type="match status" value="1"/>
</dbReference>
<dbReference type="PATRIC" id="fig|396597.7.peg.6964"/>
<protein>
    <recommendedName>
        <fullName evidence="3">Secretion apparatus protein BsaZ</fullName>
    </recommendedName>
</protein>
<evidence type="ECO:0000256" key="7">
    <source>
        <dbReference type="ARBA" id="ARBA00023136"/>
    </source>
</evidence>
<dbReference type="InterPro" id="IPR029025">
    <property type="entry name" value="T3SS_substrate_exporter_C"/>
</dbReference>
<organism evidence="11 12">
    <name type="scientific">Burkholderia ambifaria MEX-5</name>
    <dbReference type="NCBI Taxonomy" id="396597"/>
    <lineage>
        <taxon>Bacteria</taxon>
        <taxon>Pseudomonadati</taxon>
        <taxon>Pseudomonadota</taxon>
        <taxon>Betaproteobacteria</taxon>
        <taxon>Burkholderiales</taxon>
        <taxon>Burkholderiaceae</taxon>
        <taxon>Burkholderia</taxon>
        <taxon>Burkholderia cepacia complex</taxon>
    </lineage>
</organism>
<keyword evidence="6 10" id="KW-1133">Transmembrane helix</keyword>
<accession>B1T0N5</accession>
<dbReference type="Gene3D" id="3.40.1690.10">
    <property type="entry name" value="secretion proteins EscU"/>
    <property type="match status" value="1"/>
</dbReference>
<dbReference type="PRINTS" id="PR00950">
    <property type="entry name" value="TYPE3IMSPROT"/>
</dbReference>
<reference evidence="11 12" key="1">
    <citation type="submission" date="2008-03" db="EMBL/GenBank/DDBJ databases">
        <title>Sequencing of the draft genome and assembly of Burkholderia ambifaria MEX-5.</title>
        <authorList>
            <consortium name="US DOE Joint Genome Institute (JGI-PGF)"/>
            <person name="Copeland A."/>
            <person name="Lucas S."/>
            <person name="Lapidus A."/>
            <person name="Glavina del Rio T."/>
            <person name="Dalin E."/>
            <person name="Tice H."/>
            <person name="Bruce D."/>
            <person name="Goodwin L."/>
            <person name="Pitluck S."/>
            <person name="Larimer F."/>
            <person name="Land M.L."/>
            <person name="Hauser L."/>
            <person name="Tiedje J."/>
            <person name="Richardson P."/>
        </authorList>
    </citation>
    <scope>NUCLEOTIDE SEQUENCE [LARGE SCALE GENOMIC DNA]</scope>
    <source>
        <strain evidence="11 12">MEX-5</strain>
    </source>
</reference>
<comment type="caution">
    <text evidence="11">The sequence shown here is derived from an EMBL/GenBank/DDBJ whole genome shotgun (WGS) entry which is preliminary data.</text>
</comment>
<evidence type="ECO:0000313" key="11">
    <source>
        <dbReference type="EMBL" id="EDT42860.1"/>
    </source>
</evidence>
<dbReference type="InterPro" id="IPR006307">
    <property type="entry name" value="BsaZ-like"/>
</dbReference>
<proteinExistence type="inferred from homology"/>
<keyword evidence="5 10" id="KW-0812">Transmembrane</keyword>
<dbReference type="EMBL" id="ABLK01000027">
    <property type="protein sequence ID" value="EDT42860.1"/>
    <property type="molecule type" value="Genomic_DNA"/>
</dbReference>
<evidence type="ECO:0000256" key="1">
    <source>
        <dbReference type="ARBA" id="ARBA00004651"/>
    </source>
</evidence>
<feature type="transmembrane region" description="Helical" evidence="10">
    <location>
        <begin position="200"/>
        <end position="222"/>
    </location>
</feature>
<comment type="function">
    <text evidence="8">Part of the bsa type III secretion system, is involved in the intracellular replication of invading bacteria inside the host cell. Probably necessary for the lysis of the vacuole membrane and escape into the host cell cytoplasm.</text>
</comment>
<comment type="similarity">
    <text evidence="2">Belongs to the type III secretion exporter family.</text>
</comment>
<feature type="transmembrane region" description="Helical" evidence="10">
    <location>
        <begin position="103"/>
        <end position="128"/>
    </location>
</feature>